<gene>
    <name evidence="2" type="ORF">SPAPADRAFT_59075</name>
</gene>
<organism evidence="3">
    <name type="scientific">Spathaspora passalidarum (strain NRRL Y-27907 / 11-Y1)</name>
    <dbReference type="NCBI Taxonomy" id="619300"/>
    <lineage>
        <taxon>Eukaryota</taxon>
        <taxon>Fungi</taxon>
        <taxon>Dikarya</taxon>
        <taxon>Ascomycota</taxon>
        <taxon>Saccharomycotina</taxon>
        <taxon>Pichiomycetes</taxon>
        <taxon>Debaryomycetaceae</taxon>
        <taxon>Spathaspora</taxon>
    </lineage>
</organism>
<dbReference type="STRING" id="619300.G3AIJ4"/>
<keyword evidence="2" id="KW-0489">Methyltransferase</keyword>
<dbReference type="InterPro" id="IPR025714">
    <property type="entry name" value="Methyltranfer_dom"/>
</dbReference>
<dbReference type="KEGG" id="spaa:SPAPADRAFT_59075"/>
<dbReference type="GeneID" id="18872759"/>
<dbReference type="PANTHER" id="PTHR43591:SF24">
    <property type="entry name" value="2-METHOXY-6-POLYPRENYL-1,4-BENZOQUINOL METHYLASE, MITOCHONDRIAL"/>
    <property type="match status" value="1"/>
</dbReference>
<dbReference type="Gene3D" id="3.40.50.150">
    <property type="entry name" value="Vaccinia Virus protein VP39"/>
    <property type="match status" value="1"/>
</dbReference>
<dbReference type="OMA" id="WRTIENS"/>
<dbReference type="OrthoDB" id="10017101at2759"/>
<name>G3AIJ4_SPAPN</name>
<dbReference type="InParanoid" id="G3AIJ4"/>
<dbReference type="Proteomes" id="UP000000709">
    <property type="component" value="Unassembled WGS sequence"/>
</dbReference>
<keyword evidence="2" id="KW-0808">Transferase</keyword>
<dbReference type="CDD" id="cd02440">
    <property type="entry name" value="AdoMet_MTases"/>
    <property type="match status" value="1"/>
</dbReference>
<dbReference type="GO" id="GO:0008168">
    <property type="term" value="F:methyltransferase activity"/>
    <property type="evidence" value="ECO:0007669"/>
    <property type="project" value="UniProtKB-KW"/>
</dbReference>
<evidence type="ECO:0000259" key="1">
    <source>
        <dbReference type="Pfam" id="PF13847"/>
    </source>
</evidence>
<dbReference type="eggNOG" id="KOG1269">
    <property type="taxonomic scope" value="Eukaryota"/>
</dbReference>
<evidence type="ECO:0000313" key="2">
    <source>
        <dbReference type="EMBL" id="EGW33709.1"/>
    </source>
</evidence>
<dbReference type="EMBL" id="GL996500">
    <property type="protein sequence ID" value="EGW33709.1"/>
    <property type="molecule type" value="Genomic_DNA"/>
</dbReference>
<evidence type="ECO:0000313" key="3">
    <source>
        <dbReference type="Proteomes" id="UP000000709"/>
    </source>
</evidence>
<dbReference type="Pfam" id="PF13847">
    <property type="entry name" value="Methyltransf_31"/>
    <property type="match status" value="1"/>
</dbReference>
<accession>G3AIJ4</accession>
<dbReference type="AlphaFoldDB" id="G3AIJ4"/>
<reference evidence="2 3" key="1">
    <citation type="journal article" date="2011" name="Proc. Natl. Acad. Sci. U.S.A.">
        <title>Comparative genomics of xylose-fermenting fungi for enhanced biofuel production.</title>
        <authorList>
            <person name="Wohlbach D.J."/>
            <person name="Kuo A."/>
            <person name="Sato T.K."/>
            <person name="Potts K.M."/>
            <person name="Salamov A.A."/>
            <person name="LaButti K.M."/>
            <person name="Sun H."/>
            <person name="Clum A."/>
            <person name="Pangilinan J.L."/>
            <person name="Lindquist E.A."/>
            <person name="Lucas S."/>
            <person name="Lapidus A."/>
            <person name="Jin M."/>
            <person name="Gunawan C."/>
            <person name="Balan V."/>
            <person name="Dale B.E."/>
            <person name="Jeffries T.W."/>
            <person name="Zinkel R."/>
            <person name="Barry K.W."/>
            <person name="Grigoriev I.V."/>
            <person name="Gasch A.P."/>
        </authorList>
    </citation>
    <scope>NUCLEOTIDE SEQUENCE [LARGE SCALE GENOMIC DNA]</scope>
    <source>
        <strain evidence="3">NRRL Y-27907 / 11-Y1</strain>
    </source>
</reference>
<proteinExistence type="predicted"/>
<keyword evidence="3" id="KW-1185">Reference proteome</keyword>
<dbReference type="HOGENOM" id="CLU_057148_2_0_1"/>
<dbReference type="SUPFAM" id="SSF53335">
    <property type="entry name" value="S-adenosyl-L-methionine-dependent methyltransferases"/>
    <property type="match status" value="1"/>
</dbReference>
<feature type="domain" description="Methyltransferase" evidence="1">
    <location>
        <begin position="37"/>
        <end position="158"/>
    </location>
</feature>
<sequence length="278" mass="31217">MVQDQAYYSKGYKKEVSNTHAWRTVDNAVPFIIPVIKPNFKVLDVGCGPGTITVDIGANYLTEGGSVIGVEPTQQVLDSAEAHKKKYAEEHNKNLDNILFQTGSIYELPFEDNTFDLVHAHQVVVHLQDPIAGLKELRRVTKPGGFVCVKDSDLESSIVYPEEYQLIQDYYVTKAKSSGCTDPKAGRRLRWKAIQAGYESGNIKTSVSNWLLGDDPNMKHRLNSLIIPRAESGADDLYPDDLEKSKKARSEYIELLKKFADDENASRVVTNYDIVYQK</sequence>
<protein>
    <submittedName>
        <fullName evidence="2">Putative SAM-dependent methyltransferase</fullName>
    </submittedName>
</protein>
<dbReference type="GO" id="GO:0032259">
    <property type="term" value="P:methylation"/>
    <property type="evidence" value="ECO:0007669"/>
    <property type="project" value="UniProtKB-KW"/>
</dbReference>
<dbReference type="RefSeq" id="XP_007373293.1">
    <property type="nucleotide sequence ID" value="XM_007373231.1"/>
</dbReference>
<dbReference type="PANTHER" id="PTHR43591">
    <property type="entry name" value="METHYLTRANSFERASE"/>
    <property type="match status" value="1"/>
</dbReference>
<dbReference type="InterPro" id="IPR029063">
    <property type="entry name" value="SAM-dependent_MTases_sf"/>
</dbReference>